<evidence type="ECO:0000313" key="10">
    <source>
        <dbReference type="Proteomes" id="UP000694844"/>
    </source>
</evidence>
<reference evidence="11 12" key="1">
    <citation type="submission" date="2025-04" db="UniProtKB">
        <authorList>
            <consortium name="RefSeq"/>
        </authorList>
    </citation>
    <scope>IDENTIFICATION</scope>
    <source>
        <tissue evidence="11 12">Whole sample</tissue>
    </source>
</reference>
<dbReference type="CDD" id="cd06127">
    <property type="entry name" value="DEDDh"/>
    <property type="match status" value="1"/>
</dbReference>
<dbReference type="KEGG" id="cvn:111101394"/>
<feature type="domain" description="Exonuclease" evidence="9">
    <location>
        <begin position="79"/>
        <end position="260"/>
    </location>
</feature>
<dbReference type="GO" id="GO:0005737">
    <property type="term" value="C:cytoplasm"/>
    <property type="evidence" value="ECO:0007669"/>
    <property type="project" value="TreeGrafter"/>
</dbReference>
<evidence type="ECO:0000256" key="6">
    <source>
        <dbReference type="ARBA" id="ARBA00022842"/>
    </source>
</evidence>
<evidence type="ECO:0000256" key="1">
    <source>
        <dbReference type="ARBA" id="ARBA00001946"/>
    </source>
</evidence>
<dbReference type="GO" id="GO:0008296">
    <property type="term" value="F:3'-5'-DNA exonuclease activity"/>
    <property type="evidence" value="ECO:0007669"/>
    <property type="project" value="TreeGrafter"/>
</dbReference>
<evidence type="ECO:0000259" key="9">
    <source>
        <dbReference type="SMART" id="SM00479"/>
    </source>
</evidence>
<gene>
    <name evidence="11 12" type="primary">LOC111101394</name>
</gene>
<evidence type="ECO:0000256" key="3">
    <source>
        <dbReference type="ARBA" id="ARBA00022723"/>
    </source>
</evidence>
<dbReference type="AlphaFoldDB" id="A0A8B8AHU3"/>
<dbReference type="SUPFAM" id="SSF53098">
    <property type="entry name" value="Ribonuclease H-like"/>
    <property type="match status" value="1"/>
</dbReference>
<dbReference type="PANTHER" id="PTHR13058:SF22">
    <property type="entry name" value="EXODEOXYRIBONUCLEASE III"/>
    <property type="match status" value="1"/>
</dbReference>
<name>A0A8B8AHU3_CRAVI</name>
<dbReference type="InterPro" id="IPR013520">
    <property type="entry name" value="Ribonucl_H"/>
</dbReference>
<dbReference type="RefSeq" id="XP_022289574.1">
    <property type="nucleotide sequence ID" value="XM_022433866.1"/>
</dbReference>
<evidence type="ECO:0000313" key="12">
    <source>
        <dbReference type="RefSeq" id="XP_022289574.1"/>
    </source>
</evidence>
<dbReference type="Proteomes" id="UP000694844">
    <property type="component" value="Chromosome 6"/>
</dbReference>
<evidence type="ECO:0000256" key="7">
    <source>
        <dbReference type="ARBA" id="ARBA00025769"/>
    </source>
</evidence>
<protein>
    <submittedName>
        <fullName evidence="11 12">Uncharacterized protein LOC111101394</fullName>
    </submittedName>
</protein>
<dbReference type="GO" id="GO:0046872">
    <property type="term" value="F:metal ion binding"/>
    <property type="evidence" value="ECO:0007669"/>
    <property type="project" value="UniProtKB-KW"/>
</dbReference>
<keyword evidence="5" id="KW-0269">Exonuclease</keyword>
<evidence type="ECO:0000256" key="4">
    <source>
        <dbReference type="ARBA" id="ARBA00022801"/>
    </source>
</evidence>
<dbReference type="SMART" id="SM00479">
    <property type="entry name" value="EXOIII"/>
    <property type="match status" value="1"/>
</dbReference>
<sequence>MDKERQKRQERSKLPQKKRRRLELKNERMTQKGANEAAEGETYQSEVGLSDQVDIETIPDAVPKPVFTKVNCLNDVDENLVVIDLETTGLIQRGLMPHITQIAAQVMKTDARFSCFVSPKVPISVNAEQVTGISWDGEHMTVHGKPVDTVSISEALSKFMNFLKNLGNVVLIAHNGRVFDFRVLSYAICKLGMVSEFSNHVLAFVDSLSLLRSKVPKLSSYKQEFLAGYFCQESYNAHDAVDDVKMLSKILCASGMTKEDCVKHSYALNCHFLQEDFNLAKARNVGSLHCLVASGVIKVATAENIAGSGLNLQHLKLVWQRDGEDGLRNIFTAKNSIEKPRVTKDAKLLGNIIPKLISYIEQLI</sequence>
<accession>A0A8B8AHU3</accession>
<organism evidence="10 12">
    <name type="scientific">Crassostrea virginica</name>
    <name type="common">Eastern oyster</name>
    <dbReference type="NCBI Taxonomy" id="6565"/>
    <lineage>
        <taxon>Eukaryota</taxon>
        <taxon>Metazoa</taxon>
        <taxon>Spiralia</taxon>
        <taxon>Lophotrochozoa</taxon>
        <taxon>Mollusca</taxon>
        <taxon>Bivalvia</taxon>
        <taxon>Autobranchia</taxon>
        <taxon>Pteriomorphia</taxon>
        <taxon>Ostreida</taxon>
        <taxon>Ostreoidea</taxon>
        <taxon>Ostreidae</taxon>
        <taxon>Crassostrea</taxon>
    </lineage>
</organism>
<evidence type="ECO:0000256" key="5">
    <source>
        <dbReference type="ARBA" id="ARBA00022839"/>
    </source>
</evidence>
<dbReference type="InterPro" id="IPR036397">
    <property type="entry name" value="RNaseH_sf"/>
</dbReference>
<evidence type="ECO:0000313" key="11">
    <source>
        <dbReference type="RefSeq" id="XP_022289573.1"/>
    </source>
</evidence>
<keyword evidence="6" id="KW-0460">Magnesium</keyword>
<feature type="region of interest" description="Disordered" evidence="8">
    <location>
        <begin position="1"/>
        <end position="46"/>
    </location>
</feature>
<keyword evidence="3" id="KW-0479">Metal-binding</keyword>
<comment type="cofactor">
    <cofactor evidence="1">
        <name>Mg(2+)</name>
        <dbReference type="ChEBI" id="CHEBI:18420"/>
    </cofactor>
</comment>
<keyword evidence="10" id="KW-1185">Reference proteome</keyword>
<feature type="compositionally biased region" description="Basic and acidic residues" evidence="8">
    <location>
        <begin position="1"/>
        <end position="13"/>
    </location>
</feature>
<dbReference type="Pfam" id="PF25244">
    <property type="entry name" value="PML_C"/>
    <property type="match status" value="1"/>
</dbReference>
<dbReference type="PANTHER" id="PTHR13058">
    <property type="entry name" value="THREE PRIME REPAIR EXONUCLEASE 1, 2"/>
    <property type="match status" value="1"/>
</dbReference>
<dbReference type="OrthoDB" id="6137214at2759"/>
<keyword evidence="4" id="KW-0378">Hydrolase</keyword>
<dbReference type="RefSeq" id="XP_022289573.1">
    <property type="nucleotide sequence ID" value="XM_022433865.1"/>
</dbReference>
<comment type="similarity">
    <text evidence="7">Belongs to the exonuclease superfamily. TREX family.</text>
</comment>
<dbReference type="InterPro" id="IPR040393">
    <property type="entry name" value="TREX1/2"/>
</dbReference>
<dbReference type="Gene3D" id="3.30.420.10">
    <property type="entry name" value="Ribonuclease H-like superfamily/Ribonuclease H"/>
    <property type="match status" value="1"/>
</dbReference>
<dbReference type="GO" id="GO:0003676">
    <property type="term" value="F:nucleic acid binding"/>
    <property type="evidence" value="ECO:0007669"/>
    <property type="project" value="InterPro"/>
</dbReference>
<dbReference type="GeneID" id="111101394"/>
<proteinExistence type="inferred from homology"/>
<dbReference type="InterPro" id="IPR057617">
    <property type="entry name" value="PML_C"/>
</dbReference>
<dbReference type="GO" id="GO:0006308">
    <property type="term" value="P:DNA catabolic process"/>
    <property type="evidence" value="ECO:0007669"/>
    <property type="project" value="TreeGrafter"/>
</dbReference>
<evidence type="ECO:0000256" key="2">
    <source>
        <dbReference type="ARBA" id="ARBA00022722"/>
    </source>
</evidence>
<dbReference type="Pfam" id="PF00929">
    <property type="entry name" value="RNase_T"/>
    <property type="match status" value="1"/>
</dbReference>
<keyword evidence="2" id="KW-0540">Nuclease</keyword>
<dbReference type="InterPro" id="IPR012337">
    <property type="entry name" value="RNaseH-like_sf"/>
</dbReference>
<evidence type="ECO:0000256" key="8">
    <source>
        <dbReference type="SAM" id="MobiDB-lite"/>
    </source>
</evidence>